<dbReference type="Proteomes" id="UP000741863">
    <property type="component" value="Unassembled WGS sequence"/>
</dbReference>
<keyword evidence="2" id="KW-0547">Nucleotide-binding</keyword>
<proteinExistence type="predicted"/>
<dbReference type="InterPro" id="IPR017871">
    <property type="entry name" value="ABC_transporter-like_CS"/>
</dbReference>
<dbReference type="InterPro" id="IPR051782">
    <property type="entry name" value="ABC_Transporter_VariousFunc"/>
</dbReference>
<dbReference type="InterPro" id="IPR003593">
    <property type="entry name" value="AAA+_ATPase"/>
</dbReference>
<dbReference type="EMBL" id="JAFBEC010000006">
    <property type="protein sequence ID" value="MBM7633246.1"/>
    <property type="molecule type" value="Genomic_DNA"/>
</dbReference>
<accession>A0ABS2PE40</accession>
<dbReference type="SUPFAM" id="SSF52540">
    <property type="entry name" value="P-loop containing nucleoside triphosphate hydrolases"/>
    <property type="match status" value="1"/>
</dbReference>
<dbReference type="Pfam" id="PF00005">
    <property type="entry name" value="ABC_tran"/>
    <property type="match status" value="1"/>
</dbReference>
<dbReference type="RefSeq" id="WP_204697840.1">
    <property type="nucleotide sequence ID" value="NZ_JAFBEC010000006.1"/>
</dbReference>
<dbReference type="PANTHER" id="PTHR42939">
    <property type="entry name" value="ABC TRANSPORTER ATP-BINDING PROTEIN ALBC-RELATED"/>
    <property type="match status" value="1"/>
</dbReference>
<evidence type="ECO:0000313" key="5">
    <source>
        <dbReference type="EMBL" id="MBM7633246.1"/>
    </source>
</evidence>
<dbReference type="PROSITE" id="PS50893">
    <property type="entry name" value="ABC_TRANSPORTER_2"/>
    <property type="match status" value="1"/>
</dbReference>
<keyword evidence="3 5" id="KW-0067">ATP-binding</keyword>
<protein>
    <submittedName>
        <fullName evidence="5">ABC-2 type transport system ATP-binding protein</fullName>
    </submittedName>
</protein>
<evidence type="ECO:0000256" key="3">
    <source>
        <dbReference type="ARBA" id="ARBA00022840"/>
    </source>
</evidence>
<keyword evidence="6" id="KW-1185">Reference proteome</keyword>
<reference evidence="5 6" key="1">
    <citation type="submission" date="2021-01" db="EMBL/GenBank/DDBJ databases">
        <title>Genomic Encyclopedia of Type Strains, Phase IV (KMG-IV): sequencing the most valuable type-strain genomes for metagenomic binning, comparative biology and taxonomic classification.</title>
        <authorList>
            <person name="Goeker M."/>
        </authorList>
    </citation>
    <scope>NUCLEOTIDE SEQUENCE [LARGE SCALE GENOMIC DNA]</scope>
    <source>
        <strain evidence="5 6">DSM 25540</strain>
    </source>
</reference>
<evidence type="ECO:0000259" key="4">
    <source>
        <dbReference type="PROSITE" id="PS50893"/>
    </source>
</evidence>
<dbReference type="SMART" id="SM00382">
    <property type="entry name" value="AAA"/>
    <property type="match status" value="1"/>
</dbReference>
<name>A0ABS2PE40_9BACL</name>
<feature type="domain" description="ABC transporter" evidence="4">
    <location>
        <begin position="3"/>
        <end position="226"/>
    </location>
</feature>
<dbReference type="InterPro" id="IPR027417">
    <property type="entry name" value="P-loop_NTPase"/>
</dbReference>
<comment type="caution">
    <text evidence="5">The sequence shown here is derived from an EMBL/GenBank/DDBJ whole genome shotgun (WGS) entry which is preliminary data.</text>
</comment>
<organism evidence="5 6">
    <name type="scientific">Geomicrobium sediminis</name>
    <dbReference type="NCBI Taxonomy" id="1347788"/>
    <lineage>
        <taxon>Bacteria</taxon>
        <taxon>Bacillati</taxon>
        <taxon>Bacillota</taxon>
        <taxon>Bacilli</taxon>
        <taxon>Bacillales</taxon>
        <taxon>Geomicrobium</taxon>
    </lineage>
</organism>
<dbReference type="PANTHER" id="PTHR42939:SF2">
    <property type="entry name" value="ABC-TYPE TRANSPORTER ATP-BINDING PROTEIN ECSA"/>
    <property type="match status" value="1"/>
</dbReference>
<evidence type="ECO:0000256" key="2">
    <source>
        <dbReference type="ARBA" id="ARBA00022741"/>
    </source>
</evidence>
<sequence>MKIATAVVKKAGYETGKSIVDDVTFEVHEGEQIGVIGPNGAGKSTSIKAMIGLLKAKEGAIYWEDGHSRYAYVPEQPIYYKELTFYEHITVACSSFELDEKKTRESAERYIEQFEMSEVKHHYVESFSKGMQQKAMIIIALTIRPNLYIFDEPFIGLDPRATRVLLEILQEERQRGAGVIMSTHVLDTAERVCDRFILIHKGSVLAHGDLTVIQETANLPEATLFDCFDALTRTNPHDA</sequence>
<dbReference type="InterPro" id="IPR003439">
    <property type="entry name" value="ABC_transporter-like_ATP-bd"/>
</dbReference>
<evidence type="ECO:0000313" key="6">
    <source>
        <dbReference type="Proteomes" id="UP000741863"/>
    </source>
</evidence>
<evidence type="ECO:0000256" key="1">
    <source>
        <dbReference type="ARBA" id="ARBA00022448"/>
    </source>
</evidence>
<keyword evidence="1" id="KW-0813">Transport</keyword>
<gene>
    <name evidence="5" type="ORF">JOD17_002340</name>
</gene>
<dbReference type="PROSITE" id="PS00211">
    <property type="entry name" value="ABC_TRANSPORTER_1"/>
    <property type="match status" value="1"/>
</dbReference>
<dbReference type="GO" id="GO:0005524">
    <property type="term" value="F:ATP binding"/>
    <property type="evidence" value="ECO:0007669"/>
    <property type="project" value="UniProtKB-KW"/>
</dbReference>
<dbReference type="Gene3D" id="3.40.50.300">
    <property type="entry name" value="P-loop containing nucleotide triphosphate hydrolases"/>
    <property type="match status" value="1"/>
</dbReference>